<accession>A0A382YK12</accession>
<feature type="compositionally biased region" description="Polar residues" evidence="1">
    <location>
        <begin position="8"/>
        <end position="20"/>
    </location>
</feature>
<reference evidence="2" key="1">
    <citation type="submission" date="2018-05" db="EMBL/GenBank/DDBJ databases">
        <authorList>
            <person name="Lanie J.A."/>
            <person name="Ng W.-L."/>
            <person name="Kazmierczak K.M."/>
            <person name="Andrzejewski T.M."/>
            <person name="Davidsen T.M."/>
            <person name="Wayne K.J."/>
            <person name="Tettelin H."/>
            <person name="Glass J.I."/>
            <person name="Rusch D."/>
            <person name="Podicherti R."/>
            <person name="Tsui H.-C.T."/>
            <person name="Winkler M.E."/>
        </authorList>
    </citation>
    <scope>NUCLEOTIDE SEQUENCE</scope>
</reference>
<dbReference type="AlphaFoldDB" id="A0A382YK12"/>
<name>A0A382YK12_9ZZZZ</name>
<sequence length="68" mass="7684">MALRMNRNPASTPFQRSDQDSASRILTVFQISYSSSDNSLSIRNHSDETFHRCQTSSKSNTMRAVMAI</sequence>
<evidence type="ECO:0000256" key="1">
    <source>
        <dbReference type="SAM" id="MobiDB-lite"/>
    </source>
</evidence>
<dbReference type="EMBL" id="UINC01176263">
    <property type="protein sequence ID" value="SVD83309.1"/>
    <property type="molecule type" value="Genomic_DNA"/>
</dbReference>
<feature type="region of interest" description="Disordered" evidence="1">
    <location>
        <begin position="1"/>
        <end position="20"/>
    </location>
</feature>
<evidence type="ECO:0000313" key="2">
    <source>
        <dbReference type="EMBL" id="SVD83309.1"/>
    </source>
</evidence>
<organism evidence="2">
    <name type="scientific">marine metagenome</name>
    <dbReference type="NCBI Taxonomy" id="408172"/>
    <lineage>
        <taxon>unclassified sequences</taxon>
        <taxon>metagenomes</taxon>
        <taxon>ecological metagenomes</taxon>
    </lineage>
</organism>
<protein>
    <submittedName>
        <fullName evidence="2">Uncharacterized protein</fullName>
    </submittedName>
</protein>
<gene>
    <name evidence="2" type="ORF">METZ01_LOCUS436163</name>
</gene>
<proteinExistence type="predicted"/>